<evidence type="ECO:0000313" key="2">
    <source>
        <dbReference type="EMBL" id="KIM38618.1"/>
    </source>
</evidence>
<dbReference type="Proteomes" id="UP000053424">
    <property type="component" value="Unassembled WGS sequence"/>
</dbReference>
<feature type="compositionally biased region" description="Basic and acidic residues" evidence="1">
    <location>
        <begin position="23"/>
        <end position="32"/>
    </location>
</feature>
<keyword evidence="3" id="KW-1185">Reference proteome</keyword>
<organism evidence="2 3">
    <name type="scientific">Hebeloma cylindrosporum</name>
    <dbReference type="NCBI Taxonomy" id="76867"/>
    <lineage>
        <taxon>Eukaryota</taxon>
        <taxon>Fungi</taxon>
        <taxon>Dikarya</taxon>
        <taxon>Basidiomycota</taxon>
        <taxon>Agaricomycotina</taxon>
        <taxon>Agaricomycetes</taxon>
        <taxon>Agaricomycetidae</taxon>
        <taxon>Agaricales</taxon>
        <taxon>Agaricineae</taxon>
        <taxon>Hymenogastraceae</taxon>
        <taxon>Hebeloma</taxon>
    </lineage>
</organism>
<sequence length="54" mass="6112">MCRMSGRASIHSKFREMNANTTEQKKPGHLMEETVSPEGSVMTTMNPELKCRGR</sequence>
<accession>A0A0C2XLN0</accession>
<dbReference type="EMBL" id="KN831789">
    <property type="protein sequence ID" value="KIM38618.1"/>
    <property type="molecule type" value="Genomic_DNA"/>
</dbReference>
<protein>
    <submittedName>
        <fullName evidence="2">Uncharacterized protein</fullName>
    </submittedName>
</protein>
<dbReference type="HOGENOM" id="CLU_3050549_0_0_1"/>
<gene>
    <name evidence="2" type="ORF">M413DRAFT_447610</name>
</gene>
<proteinExistence type="predicted"/>
<feature type="region of interest" description="Disordered" evidence="1">
    <location>
        <begin position="1"/>
        <end position="54"/>
    </location>
</feature>
<reference evidence="3" key="2">
    <citation type="submission" date="2015-01" db="EMBL/GenBank/DDBJ databases">
        <title>Evolutionary Origins and Diversification of the Mycorrhizal Mutualists.</title>
        <authorList>
            <consortium name="DOE Joint Genome Institute"/>
            <consortium name="Mycorrhizal Genomics Consortium"/>
            <person name="Kohler A."/>
            <person name="Kuo A."/>
            <person name="Nagy L.G."/>
            <person name="Floudas D."/>
            <person name="Copeland A."/>
            <person name="Barry K.W."/>
            <person name="Cichocki N."/>
            <person name="Veneault-Fourrey C."/>
            <person name="LaButti K."/>
            <person name="Lindquist E.A."/>
            <person name="Lipzen A."/>
            <person name="Lundell T."/>
            <person name="Morin E."/>
            <person name="Murat C."/>
            <person name="Riley R."/>
            <person name="Ohm R."/>
            <person name="Sun H."/>
            <person name="Tunlid A."/>
            <person name="Henrissat B."/>
            <person name="Grigoriev I.V."/>
            <person name="Hibbett D.S."/>
            <person name="Martin F."/>
        </authorList>
    </citation>
    <scope>NUCLEOTIDE SEQUENCE [LARGE SCALE GENOMIC DNA]</scope>
    <source>
        <strain evidence="3">h7</strain>
    </source>
</reference>
<evidence type="ECO:0000256" key="1">
    <source>
        <dbReference type="SAM" id="MobiDB-lite"/>
    </source>
</evidence>
<reference evidence="2 3" key="1">
    <citation type="submission" date="2014-04" db="EMBL/GenBank/DDBJ databases">
        <authorList>
            <consortium name="DOE Joint Genome Institute"/>
            <person name="Kuo A."/>
            <person name="Gay G."/>
            <person name="Dore J."/>
            <person name="Kohler A."/>
            <person name="Nagy L.G."/>
            <person name="Floudas D."/>
            <person name="Copeland A."/>
            <person name="Barry K.W."/>
            <person name="Cichocki N."/>
            <person name="Veneault-Fourrey C."/>
            <person name="LaButti K."/>
            <person name="Lindquist E.A."/>
            <person name="Lipzen A."/>
            <person name="Lundell T."/>
            <person name="Morin E."/>
            <person name="Murat C."/>
            <person name="Sun H."/>
            <person name="Tunlid A."/>
            <person name="Henrissat B."/>
            <person name="Grigoriev I.V."/>
            <person name="Hibbett D.S."/>
            <person name="Martin F."/>
            <person name="Nordberg H.P."/>
            <person name="Cantor M.N."/>
            <person name="Hua S.X."/>
        </authorList>
    </citation>
    <scope>NUCLEOTIDE SEQUENCE [LARGE SCALE GENOMIC DNA]</scope>
    <source>
        <strain evidence="3">h7</strain>
    </source>
</reference>
<name>A0A0C2XLN0_HEBCY</name>
<evidence type="ECO:0000313" key="3">
    <source>
        <dbReference type="Proteomes" id="UP000053424"/>
    </source>
</evidence>
<dbReference type="AlphaFoldDB" id="A0A0C2XLN0"/>